<gene>
    <name evidence="1" type="ORF">DBV39_14355</name>
</gene>
<dbReference type="OrthoDB" id="9798929at2"/>
<protein>
    <recommendedName>
        <fullName evidence="3">Type I restriction modification DNA specificity domain-containing protein</fullName>
    </recommendedName>
</protein>
<sequence length="127" mass="14027">MFDQLGVAEPASFCRLLRPQSNDIGLILGLHLQKIYADGKTWLYQNQSTGISNFQTKVFLEKELVVIPNEVTMSCFSSIVMPLVEKISSNSNTNLNALRDTLLPKLLSGELTVSDLPSIEILETGDV</sequence>
<dbReference type="REBASE" id="249538">
    <property type="entry name" value="S1.BspHZ20ORF14365P"/>
</dbReference>
<evidence type="ECO:0000313" key="2">
    <source>
        <dbReference type="Proteomes" id="UP000244571"/>
    </source>
</evidence>
<proteinExistence type="predicted"/>
<accession>A0A2R4XLN1</accession>
<evidence type="ECO:0008006" key="3">
    <source>
        <dbReference type="Google" id="ProtNLM"/>
    </source>
</evidence>
<dbReference type="RefSeq" id="WP_108622115.1">
    <property type="nucleotide sequence ID" value="NZ_CP028901.1"/>
</dbReference>
<evidence type="ECO:0000313" key="1">
    <source>
        <dbReference type="EMBL" id="AWB34703.1"/>
    </source>
</evidence>
<keyword evidence="2" id="KW-1185">Reference proteome</keyword>
<organism evidence="1 2">
    <name type="scientific">Orrella marina</name>
    <dbReference type="NCBI Taxonomy" id="2163011"/>
    <lineage>
        <taxon>Bacteria</taxon>
        <taxon>Pseudomonadati</taxon>
        <taxon>Pseudomonadota</taxon>
        <taxon>Betaproteobacteria</taxon>
        <taxon>Burkholderiales</taxon>
        <taxon>Alcaligenaceae</taxon>
        <taxon>Orrella</taxon>
    </lineage>
</organism>
<dbReference type="Proteomes" id="UP000244571">
    <property type="component" value="Chromosome"/>
</dbReference>
<dbReference type="AlphaFoldDB" id="A0A2R4XLN1"/>
<dbReference type="EMBL" id="CP028901">
    <property type="protein sequence ID" value="AWB34703.1"/>
    <property type="molecule type" value="Genomic_DNA"/>
</dbReference>
<dbReference type="KEGG" id="boz:DBV39_14355"/>
<reference evidence="1 2" key="1">
    <citation type="submission" date="2018-04" db="EMBL/GenBank/DDBJ databases">
        <title>Bordetella sp. HZ20 isolated from seawater.</title>
        <authorList>
            <person name="Sun C."/>
        </authorList>
    </citation>
    <scope>NUCLEOTIDE SEQUENCE [LARGE SCALE GENOMIC DNA]</scope>
    <source>
        <strain evidence="1 2">HZ20</strain>
    </source>
</reference>
<name>A0A2R4XLN1_9BURK</name>